<accession>A0A3B0YYQ0</accession>
<evidence type="ECO:0000256" key="1">
    <source>
        <dbReference type="ARBA" id="ARBA00004141"/>
    </source>
</evidence>
<dbReference type="GO" id="GO:0017004">
    <property type="term" value="P:cytochrome complex assembly"/>
    <property type="evidence" value="ECO:0007669"/>
    <property type="project" value="UniProtKB-KW"/>
</dbReference>
<evidence type="ECO:0000256" key="7">
    <source>
        <dbReference type="SAM" id="Phobius"/>
    </source>
</evidence>
<evidence type="ECO:0000259" key="8">
    <source>
        <dbReference type="Pfam" id="PF01578"/>
    </source>
</evidence>
<evidence type="ECO:0000256" key="2">
    <source>
        <dbReference type="ARBA" id="ARBA00005840"/>
    </source>
</evidence>
<feature type="transmembrane region" description="Helical" evidence="7">
    <location>
        <begin position="97"/>
        <end position="119"/>
    </location>
</feature>
<gene>
    <name evidence="9" type="ORF">MNBD_GAMMA12-2854</name>
</gene>
<dbReference type="PANTHER" id="PTHR30071:SF1">
    <property type="entry name" value="CYTOCHROME B_B6 PROTEIN-RELATED"/>
    <property type="match status" value="1"/>
</dbReference>
<keyword evidence="3 7" id="KW-0812">Transmembrane</keyword>
<keyword evidence="5 7" id="KW-1133">Transmembrane helix</keyword>
<keyword evidence="4" id="KW-0201">Cytochrome c-type biogenesis</keyword>
<evidence type="ECO:0000256" key="3">
    <source>
        <dbReference type="ARBA" id="ARBA00022692"/>
    </source>
</evidence>
<keyword evidence="9" id="KW-0456">Lyase</keyword>
<dbReference type="GO" id="GO:0020037">
    <property type="term" value="F:heme binding"/>
    <property type="evidence" value="ECO:0007669"/>
    <property type="project" value="InterPro"/>
</dbReference>
<evidence type="ECO:0000256" key="6">
    <source>
        <dbReference type="ARBA" id="ARBA00023136"/>
    </source>
</evidence>
<dbReference type="PANTHER" id="PTHR30071">
    <property type="entry name" value="HEME EXPORTER PROTEIN C"/>
    <property type="match status" value="1"/>
</dbReference>
<dbReference type="GO" id="GO:0015232">
    <property type="term" value="F:heme transmembrane transporter activity"/>
    <property type="evidence" value="ECO:0007669"/>
    <property type="project" value="InterPro"/>
</dbReference>
<evidence type="ECO:0000256" key="4">
    <source>
        <dbReference type="ARBA" id="ARBA00022748"/>
    </source>
</evidence>
<dbReference type="GO" id="GO:0005886">
    <property type="term" value="C:plasma membrane"/>
    <property type="evidence" value="ECO:0007669"/>
    <property type="project" value="TreeGrafter"/>
</dbReference>
<dbReference type="InterPro" id="IPR002541">
    <property type="entry name" value="Cyt_c_assembly"/>
</dbReference>
<organism evidence="9">
    <name type="scientific">hydrothermal vent metagenome</name>
    <dbReference type="NCBI Taxonomy" id="652676"/>
    <lineage>
        <taxon>unclassified sequences</taxon>
        <taxon>metagenomes</taxon>
        <taxon>ecological metagenomes</taxon>
    </lineage>
</organism>
<comment type="similarity">
    <text evidence="2">Belongs to the CcmC/CycZ/HelC family.</text>
</comment>
<feature type="transmembrane region" description="Helical" evidence="7">
    <location>
        <begin position="69"/>
        <end position="90"/>
    </location>
</feature>
<comment type="subcellular location">
    <subcellularLocation>
        <location evidence="1">Membrane</location>
        <topology evidence="1">Multi-pass membrane protein</topology>
    </subcellularLocation>
</comment>
<feature type="transmembrane region" description="Helical" evidence="7">
    <location>
        <begin position="213"/>
        <end position="232"/>
    </location>
</feature>
<evidence type="ECO:0000256" key="5">
    <source>
        <dbReference type="ARBA" id="ARBA00022989"/>
    </source>
</evidence>
<dbReference type="EMBL" id="UOFL01000197">
    <property type="protein sequence ID" value="VAW80402.1"/>
    <property type="molecule type" value="Genomic_DNA"/>
</dbReference>
<evidence type="ECO:0000313" key="9">
    <source>
        <dbReference type="EMBL" id="VAW80402.1"/>
    </source>
</evidence>
<dbReference type="PRINTS" id="PR01386">
    <property type="entry name" value="CCMCBIOGNSIS"/>
</dbReference>
<sequence length="252" mass="28628">MNPFKTTWHWFEQMSSPKHFYKTTGRWIPWLAIITLILLVIGSVIGLIYAPTHPEQKDAYRILYVHVPAASLSLMIYVMMAFSAAISLVWRLKMAEVVTISCAPIGAALTLITLVTGALWGSKTWGTWWEWDARMTSELFLLFLYMGVMGLANAIEDRRSAAQATSILILATVIIIPFIIISVDPNMGFNTIHQQATSKLDDTVMGPAVRLPYLFMAFGFIFYFVLAVILRARNEVIYRERNTKWVREELGT</sequence>
<dbReference type="GO" id="GO:0016829">
    <property type="term" value="F:lyase activity"/>
    <property type="evidence" value="ECO:0007669"/>
    <property type="project" value="UniProtKB-KW"/>
</dbReference>
<dbReference type="AlphaFoldDB" id="A0A3B0YYQ0"/>
<reference evidence="9" key="1">
    <citation type="submission" date="2018-06" db="EMBL/GenBank/DDBJ databases">
        <authorList>
            <person name="Zhirakovskaya E."/>
        </authorList>
    </citation>
    <scope>NUCLEOTIDE SEQUENCE</scope>
</reference>
<dbReference type="InterPro" id="IPR003557">
    <property type="entry name" value="Cyt_c_biogenesis_CcmC"/>
</dbReference>
<keyword evidence="6 7" id="KW-0472">Membrane</keyword>
<proteinExistence type="inferred from homology"/>
<feature type="transmembrane region" description="Helical" evidence="7">
    <location>
        <begin position="167"/>
        <end position="183"/>
    </location>
</feature>
<dbReference type="InterPro" id="IPR045062">
    <property type="entry name" value="Cyt_c_biogenesis_CcsA/CcmC"/>
</dbReference>
<feature type="domain" description="Cytochrome c assembly protein" evidence="8">
    <location>
        <begin position="32"/>
        <end position="184"/>
    </location>
</feature>
<dbReference type="Pfam" id="PF01578">
    <property type="entry name" value="Cytochrom_C_asm"/>
    <property type="match status" value="1"/>
</dbReference>
<feature type="transmembrane region" description="Helical" evidence="7">
    <location>
        <begin position="27"/>
        <end position="49"/>
    </location>
</feature>
<dbReference type="NCBIfam" id="TIGR01191">
    <property type="entry name" value="ccmC"/>
    <property type="match status" value="1"/>
</dbReference>
<name>A0A3B0YYQ0_9ZZZZ</name>
<protein>
    <submittedName>
        <fullName evidence="9">Cytochrome c-type biogenesis protein CcmC, putative heme lyase for CcmE</fullName>
    </submittedName>
</protein>
<feature type="transmembrane region" description="Helical" evidence="7">
    <location>
        <begin position="139"/>
        <end position="155"/>
    </location>
</feature>